<evidence type="ECO:0000313" key="13">
    <source>
        <dbReference type="Proteomes" id="UP001320876"/>
    </source>
</evidence>
<dbReference type="InterPro" id="IPR003395">
    <property type="entry name" value="RecF/RecN/SMC_N"/>
</dbReference>
<feature type="domain" description="RecF/RecN/SMC N-terminal" evidence="11">
    <location>
        <begin position="14"/>
        <end position="506"/>
    </location>
</feature>
<gene>
    <name evidence="12" type="primary">recN</name>
    <name evidence="12" type="ORF">OKA05_16110</name>
</gene>
<comment type="similarity">
    <text evidence="2 9">Belongs to the RecN family.</text>
</comment>
<keyword evidence="10" id="KW-0175">Coiled coil</keyword>
<keyword evidence="7 9" id="KW-0234">DNA repair</keyword>
<dbReference type="RefSeq" id="WP_264488200.1">
    <property type="nucleotide sequence ID" value="NZ_JAPDDT010000007.1"/>
</dbReference>
<keyword evidence="13" id="KW-1185">Reference proteome</keyword>
<dbReference type="InterPro" id="IPR004604">
    <property type="entry name" value="DNA_recomb/repair_RecN"/>
</dbReference>
<dbReference type="SUPFAM" id="SSF52540">
    <property type="entry name" value="P-loop containing nucleoside triphosphate hydrolases"/>
    <property type="match status" value="1"/>
</dbReference>
<evidence type="ECO:0000256" key="2">
    <source>
        <dbReference type="ARBA" id="ARBA00009441"/>
    </source>
</evidence>
<organism evidence="12 13">
    <name type="scientific">Luteolibacter arcticus</name>
    <dbReference type="NCBI Taxonomy" id="1581411"/>
    <lineage>
        <taxon>Bacteria</taxon>
        <taxon>Pseudomonadati</taxon>
        <taxon>Verrucomicrobiota</taxon>
        <taxon>Verrucomicrobiia</taxon>
        <taxon>Verrucomicrobiales</taxon>
        <taxon>Verrucomicrobiaceae</taxon>
        <taxon>Luteolibacter</taxon>
    </lineage>
</organism>
<comment type="caution">
    <text evidence="12">The sequence shown here is derived from an EMBL/GenBank/DDBJ whole genome shotgun (WGS) entry which is preliminary data.</text>
</comment>
<keyword evidence="5 9" id="KW-0227">DNA damage</keyword>
<dbReference type="PANTHER" id="PTHR11059">
    <property type="entry name" value="DNA REPAIR PROTEIN RECN"/>
    <property type="match status" value="1"/>
</dbReference>
<evidence type="ECO:0000313" key="12">
    <source>
        <dbReference type="EMBL" id="MCW1924092.1"/>
    </source>
</evidence>
<accession>A0ABT3GKR2</accession>
<dbReference type="EMBL" id="JAPDDT010000007">
    <property type="protein sequence ID" value="MCW1924092.1"/>
    <property type="molecule type" value="Genomic_DNA"/>
</dbReference>
<comment type="function">
    <text evidence="1 9">May be involved in recombinational repair of damaged DNA.</text>
</comment>
<dbReference type="Proteomes" id="UP001320876">
    <property type="component" value="Unassembled WGS sequence"/>
</dbReference>
<name>A0ABT3GKR2_9BACT</name>
<dbReference type="CDD" id="cd03241">
    <property type="entry name" value="ABC_RecN"/>
    <property type="match status" value="2"/>
</dbReference>
<feature type="coiled-coil region" evidence="10">
    <location>
        <begin position="326"/>
        <end position="363"/>
    </location>
</feature>
<dbReference type="Gene3D" id="3.40.50.300">
    <property type="entry name" value="P-loop containing nucleotide triphosphate hydrolases"/>
    <property type="match status" value="2"/>
</dbReference>
<dbReference type="Pfam" id="PF02463">
    <property type="entry name" value="SMC_N"/>
    <property type="match status" value="1"/>
</dbReference>
<evidence type="ECO:0000256" key="4">
    <source>
        <dbReference type="ARBA" id="ARBA00022741"/>
    </source>
</evidence>
<evidence type="ECO:0000256" key="9">
    <source>
        <dbReference type="PIRNR" id="PIRNR003128"/>
    </source>
</evidence>
<evidence type="ECO:0000256" key="6">
    <source>
        <dbReference type="ARBA" id="ARBA00022840"/>
    </source>
</evidence>
<evidence type="ECO:0000256" key="5">
    <source>
        <dbReference type="ARBA" id="ARBA00022763"/>
    </source>
</evidence>
<evidence type="ECO:0000259" key="11">
    <source>
        <dbReference type="Pfam" id="PF02463"/>
    </source>
</evidence>
<sequence>MLTLLKIRNLALVDELVWELGPGLVGVTGETGAGKSVIVGALKLVLGERADKSLIRTGEDTCTVEAVFELRDAAEINAVLAEGGLEPCEDGSLIVRRVIGQSANRQFVNDSPVTLNLLKRLGEHLVDLHGPHDHQSLLSTERQLSMLDAYAGCDGILDGYRSTWRAWRDKETELEDLRKAESASTQELDLLRHQVGEIDAAQLKPEEEDEIADRYRRASNSSRLVELSGAASSALGADDDGVLTHLIEVQRLVRDLEKLDPSIRERTQGLETAVMELQELERSLADYSEDLDIDPAEANRLEERVNLFETLKRKYGGDLAAVLTHRDRAAARLDAVENRGERLEQLTAEAAQLREATDKAGLALTAKRKKAAPKLSKEISGQLKDLGFKQSSFEVQVVSNKEPASSGLEGIEFLFGPNPGEPLQPLRQIASSGEISRVMLAVKSALAEQDATPLMVFDEIDANVGGEIARAVGKKMATLGLRHQVVAITHFPQVAALAARHYVVEKEVAGGRTRSRLFPVGGEQRISELVRMLGGGGEQARAMAASLLLDAS</sequence>
<evidence type="ECO:0000256" key="7">
    <source>
        <dbReference type="ARBA" id="ARBA00023204"/>
    </source>
</evidence>
<dbReference type="PANTHER" id="PTHR11059:SF0">
    <property type="entry name" value="DNA REPAIR PROTEIN RECN"/>
    <property type="match status" value="1"/>
</dbReference>
<keyword evidence="6" id="KW-0067">ATP-binding</keyword>
<dbReference type="InterPro" id="IPR027417">
    <property type="entry name" value="P-loop_NTPase"/>
</dbReference>
<proteinExistence type="inferred from homology"/>
<reference evidence="12 13" key="1">
    <citation type="submission" date="2022-10" db="EMBL/GenBank/DDBJ databases">
        <title>Luteolibacter arcticus strain CCTCC AB 2014275, whole genome shotgun sequencing project.</title>
        <authorList>
            <person name="Zhao G."/>
            <person name="Shen L."/>
        </authorList>
    </citation>
    <scope>NUCLEOTIDE SEQUENCE [LARGE SCALE GENOMIC DNA]</scope>
    <source>
        <strain evidence="12 13">CCTCC AB 2014275</strain>
    </source>
</reference>
<evidence type="ECO:0000256" key="10">
    <source>
        <dbReference type="SAM" id="Coils"/>
    </source>
</evidence>
<evidence type="ECO:0000256" key="1">
    <source>
        <dbReference type="ARBA" id="ARBA00003618"/>
    </source>
</evidence>
<dbReference type="PIRSF" id="PIRSF003128">
    <property type="entry name" value="RecN"/>
    <property type="match status" value="1"/>
</dbReference>
<evidence type="ECO:0000256" key="3">
    <source>
        <dbReference type="ARBA" id="ARBA00021315"/>
    </source>
</evidence>
<dbReference type="NCBIfam" id="TIGR00634">
    <property type="entry name" value="recN"/>
    <property type="match status" value="1"/>
</dbReference>
<protein>
    <recommendedName>
        <fullName evidence="3 9">DNA repair protein RecN</fullName>
    </recommendedName>
    <alternativeName>
        <fullName evidence="8 9">Recombination protein N</fullName>
    </alternativeName>
</protein>
<keyword evidence="4" id="KW-0547">Nucleotide-binding</keyword>
<evidence type="ECO:0000256" key="8">
    <source>
        <dbReference type="ARBA" id="ARBA00033408"/>
    </source>
</evidence>